<proteinExistence type="predicted"/>
<comment type="caution">
    <text evidence="1">The sequence shown here is derived from an EMBL/GenBank/DDBJ whole genome shotgun (WGS) entry which is preliminary data.</text>
</comment>
<name>A0A5C6AS39_9BACT</name>
<sequence>MSRQDACYALFINREPTALAAGFLAVYQS</sequence>
<organism evidence="1 2">
    <name type="scientific">Stieleria varia</name>
    <dbReference type="NCBI Taxonomy" id="2528005"/>
    <lineage>
        <taxon>Bacteria</taxon>
        <taxon>Pseudomonadati</taxon>
        <taxon>Planctomycetota</taxon>
        <taxon>Planctomycetia</taxon>
        <taxon>Pirellulales</taxon>
        <taxon>Pirellulaceae</taxon>
        <taxon>Stieleria</taxon>
    </lineage>
</organism>
<reference evidence="1 2" key="1">
    <citation type="submission" date="2019-02" db="EMBL/GenBank/DDBJ databases">
        <title>Deep-cultivation of Planctomycetes and their phenomic and genomic characterization uncovers novel biology.</title>
        <authorList>
            <person name="Wiegand S."/>
            <person name="Jogler M."/>
            <person name="Boedeker C."/>
            <person name="Pinto D."/>
            <person name="Vollmers J."/>
            <person name="Rivas-Marin E."/>
            <person name="Kohn T."/>
            <person name="Peeters S.H."/>
            <person name="Heuer A."/>
            <person name="Rast P."/>
            <person name="Oberbeckmann S."/>
            <person name="Bunk B."/>
            <person name="Jeske O."/>
            <person name="Meyerdierks A."/>
            <person name="Storesund J.E."/>
            <person name="Kallscheuer N."/>
            <person name="Luecker S."/>
            <person name="Lage O.M."/>
            <person name="Pohl T."/>
            <person name="Merkel B.J."/>
            <person name="Hornburger P."/>
            <person name="Mueller R.-W."/>
            <person name="Bruemmer F."/>
            <person name="Labrenz M."/>
            <person name="Spormann A.M."/>
            <person name="Op Den Camp H."/>
            <person name="Overmann J."/>
            <person name="Amann R."/>
            <person name="Jetten M.S.M."/>
            <person name="Mascher T."/>
            <person name="Medema M.H."/>
            <person name="Devos D.P."/>
            <person name="Kaster A.-K."/>
            <person name="Ovreas L."/>
            <person name="Rohde M."/>
            <person name="Galperin M.Y."/>
            <person name="Jogler C."/>
        </authorList>
    </citation>
    <scope>NUCLEOTIDE SEQUENCE [LARGE SCALE GENOMIC DNA]</scope>
    <source>
        <strain evidence="1 2">Pla52n</strain>
    </source>
</reference>
<keyword evidence="2" id="KW-1185">Reference proteome</keyword>
<gene>
    <name evidence="1" type="ORF">Pla52n_32770</name>
</gene>
<dbReference type="AlphaFoldDB" id="A0A5C6AS39"/>
<accession>A0A5C6AS39</accession>
<dbReference type="Proteomes" id="UP000320176">
    <property type="component" value="Unassembled WGS sequence"/>
</dbReference>
<protein>
    <submittedName>
        <fullName evidence="1">Uncharacterized protein</fullName>
    </submittedName>
</protein>
<evidence type="ECO:0000313" key="2">
    <source>
        <dbReference type="Proteomes" id="UP000320176"/>
    </source>
</evidence>
<dbReference type="EMBL" id="SJPN01000004">
    <property type="protein sequence ID" value="TWU02227.1"/>
    <property type="molecule type" value="Genomic_DNA"/>
</dbReference>
<evidence type="ECO:0000313" key="1">
    <source>
        <dbReference type="EMBL" id="TWU02227.1"/>
    </source>
</evidence>